<accession>A0ABX8C2Y2</accession>
<evidence type="ECO:0000259" key="1">
    <source>
        <dbReference type="PROSITE" id="PS51819"/>
    </source>
</evidence>
<dbReference type="PROSITE" id="PS51819">
    <property type="entry name" value="VOC"/>
    <property type="match status" value="1"/>
</dbReference>
<proteinExistence type="predicted"/>
<name>A0ABX8C2Y2_9ACTN</name>
<evidence type="ECO:0000313" key="3">
    <source>
        <dbReference type="Proteomes" id="UP000678016"/>
    </source>
</evidence>
<dbReference type="PANTHER" id="PTHR36437">
    <property type="entry name" value="GLYOXALASE/BLEOMYCIN RESISTANCE PROTEIN/DIOXYGENASE"/>
    <property type="match status" value="1"/>
</dbReference>
<keyword evidence="3" id="KW-1185">Reference proteome</keyword>
<organism evidence="2 3">
    <name type="scientific">Nocardiopsis akebiae</name>
    <dbReference type="NCBI Taxonomy" id="2831968"/>
    <lineage>
        <taxon>Bacteria</taxon>
        <taxon>Bacillati</taxon>
        <taxon>Actinomycetota</taxon>
        <taxon>Actinomycetes</taxon>
        <taxon>Streptosporangiales</taxon>
        <taxon>Nocardiopsidaceae</taxon>
        <taxon>Nocardiopsis</taxon>
    </lineage>
</organism>
<dbReference type="InterPro" id="IPR037523">
    <property type="entry name" value="VOC_core"/>
</dbReference>
<protein>
    <submittedName>
        <fullName evidence="2">VOC family protein</fullName>
    </submittedName>
</protein>
<sequence>MLTHPRLSVLYTSDQQRTLDFLTEALGFRLEVDTVHQGGQRWVEVHLPGSQTSVAIARVDQGLLEEMRSRVGRMAQGWFNCDDLDAVCENLRGQGIEILTEPQDTAWRKGNRWAQVSGWDGNVYGLIEGGR</sequence>
<gene>
    <name evidence="2" type="ORF">KGD83_26675</name>
</gene>
<dbReference type="InterPro" id="IPR004360">
    <property type="entry name" value="Glyas_Fos-R_dOase_dom"/>
</dbReference>
<dbReference type="Gene3D" id="3.10.180.10">
    <property type="entry name" value="2,3-Dihydroxybiphenyl 1,2-Dioxygenase, domain 1"/>
    <property type="match status" value="1"/>
</dbReference>
<feature type="domain" description="VOC" evidence="1">
    <location>
        <begin position="1"/>
        <end position="129"/>
    </location>
</feature>
<dbReference type="PANTHER" id="PTHR36437:SF2">
    <property type="entry name" value="GLYOXALASE_BLEOMYCIN RESISTANCE PROTEIN_DIOXYGENASE"/>
    <property type="match status" value="1"/>
</dbReference>
<dbReference type="SUPFAM" id="SSF54593">
    <property type="entry name" value="Glyoxalase/Bleomycin resistance protein/Dihydroxybiphenyl dioxygenase"/>
    <property type="match status" value="1"/>
</dbReference>
<dbReference type="Pfam" id="PF00903">
    <property type="entry name" value="Glyoxalase"/>
    <property type="match status" value="1"/>
</dbReference>
<evidence type="ECO:0000313" key="2">
    <source>
        <dbReference type="EMBL" id="QUX28749.1"/>
    </source>
</evidence>
<dbReference type="RefSeq" id="WP_212641675.1">
    <property type="nucleotide sequence ID" value="NZ_CP074132.1"/>
</dbReference>
<dbReference type="EMBL" id="CP074132">
    <property type="protein sequence ID" value="QUX28749.1"/>
    <property type="molecule type" value="Genomic_DNA"/>
</dbReference>
<reference evidence="3" key="1">
    <citation type="submission" date="2021-05" db="EMBL/GenBank/DDBJ databases">
        <title>Direct Submission.</title>
        <authorList>
            <person name="Li K."/>
            <person name="Gao J."/>
        </authorList>
    </citation>
    <scope>NUCLEOTIDE SEQUENCE [LARGE SCALE GENOMIC DNA]</scope>
    <source>
        <strain evidence="3">HDS12</strain>
    </source>
</reference>
<dbReference type="Proteomes" id="UP000678016">
    <property type="component" value="Chromosome"/>
</dbReference>
<dbReference type="InterPro" id="IPR029068">
    <property type="entry name" value="Glyas_Bleomycin-R_OHBP_Dase"/>
</dbReference>